<dbReference type="GO" id="GO:0003954">
    <property type="term" value="F:NADH dehydrogenase activity"/>
    <property type="evidence" value="ECO:0007669"/>
    <property type="project" value="TreeGrafter"/>
</dbReference>
<dbReference type="Gene3D" id="1.10.10.1590">
    <property type="entry name" value="NADH-quinone oxidoreductase subunit E"/>
    <property type="match status" value="1"/>
</dbReference>
<dbReference type="GO" id="GO:0046872">
    <property type="term" value="F:metal ion binding"/>
    <property type="evidence" value="ECO:0007669"/>
    <property type="project" value="UniProtKB-KW"/>
</dbReference>
<keyword evidence="2" id="KW-0408">Iron</keyword>
<accession>A0A6N2WM66</accession>
<evidence type="ECO:0000313" key="4">
    <source>
        <dbReference type="EMBL" id="VYT40236.1"/>
    </source>
</evidence>
<dbReference type="Gene3D" id="3.40.30.10">
    <property type="entry name" value="Glutaredoxin"/>
    <property type="match status" value="1"/>
</dbReference>
<dbReference type="EC" id="1.12.1.3" evidence="4"/>
<dbReference type="InterPro" id="IPR036249">
    <property type="entry name" value="Thioredoxin-like_sf"/>
</dbReference>
<dbReference type="Pfam" id="PF01257">
    <property type="entry name" value="2Fe-2S_thioredx"/>
    <property type="match status" value="1"/>
</dbReference>
<dbReference type="PANTHER" id="PTHR10371">
    <property type="entry name" value="NADH DEHYDROGENASE UBIQUINONE FLAVOPROTEIN 2, MITOCHONDRIAL"/>
    <property type="match status" value="1"/>
</dbReference>
<sequence>MMDMQNKSDEIEEIFSYYSQQPDKGSQEMVVALLRELQDAHGFISLELKERVEQVTGVSPNYLKCLIRMYPTLKEENTVHEIIACTGERCGKKEGGAILNALKRELRIQKNGVSINGKFKLRTQNCLKKCGTAPNIIIDDVVYSGSELKDLKKLLEKFM</sequence>
<organism evidence="4">
    <name type="scientific">[Clostridium] nexile</name>
    <dbReference type="NCBI Taxonomy" id="29361"/>
    <lineage>
        <taxon>Bacteria</taxon>
        <taxon>Bacillati</taxon>
        <taxon>Bacillota</taxon>
        <taxon>Clostridia</taxon>
        <taxon>Lachnospirales</taxon>
        <taxon>Lachnospiraceae</taxon>
        <taxon>Tyzzerella</taxon>
    </lineage>
</organism>
<reference evidence="4" key="1">
    <citation type="submission" date="2019-11" db="EMBL/GenBank/DDBJ databases">
        <authorList>
            <person name="Feng L."/>
        </authorList>
    </citation>
    <scope>NUCLEOTIDE SEQUENCE</scope>
    <source>
        <strain evidence="4">CnexileLFYP112</strain>
    </source>
</reference>
<gene>
    <name evidence="4" type="primary">hndA_2</name>
    <name evidence="4" type="ORF">CNLFYP112_00923</name>
</gene>
<dbReference type="CDD" id="cd02980">
    <property type="entry name" value="TRX_Fd_family"/>
    <property type="match status" value="1"/>
</dbReference>
<dbReference type="EMBL" id="CACRTG010000046">
    <property type="protein sequence ID" value="VYT40236.1"/>
    <property type="molecule type" value="Genomic_DNA"/>
</dbReference>
<dbReference type="InterPro" id="IPR041921">
    <property type="entry name" value="NuoE_N"/>
</dbReference>
<protein>
    <submittedName>
        <fullName evidence="4">NADP-reducing hydrogenase subunit HndA</fullName>
        <ecNumber evidence="4">1.12.1.3</ecNumber>
    </submittedName>
</protein>
<dbReference type="SUPFAM" id="SSF52833">
    <property type="entry name" value="Thioredoxin-like"/>
    <property type="match status" value="1"/>
</dbReference>
<evidence type="ECO:0000256" key="3">
    <source>
        <dbReference type="ARBA" id="ARBA00023014"/>
    </source>
</evidence>
<evidence type="ECO:0000256" key="1">
    <source>
        <dbReference type="ARBA" id="ARBA00022723"/>
    </source>
</evidence>
<name>A0A6N2WM66_9FIRM</name>
<keyword evidence="4" id="KW-0560">Oxidoreductase</keyword>
<dbReference type="AlphaFoldDB" id="A0A6N2WM66"/>
<dbReference type="GO" id="GO:0050583">
    <property type="term" value="F:hydrogen dehydrogenase (NADP+) activity"/>
    <property type="evidence" value="ECO:0007669"/>
    <property type="project" value="UniProtKB-EC"/>
</dbReference>
<keyword evidence="1" id="KW-0479">Metal-binding</keyword>
<evidence type="ECO:0000256" key="2">
    <source>
        <dbReference type="ARBA" id="ARBA00023004"/>
    </source>
</evidence>
<keyword evidence="3" id="KW-0411">Iron-sulfur</keyword>
<dbReference type="PANTHER" id="PTHR10371:SF3">
    <property type="entry name" value="NADH DEHYDROGENASE [UBIQUINONE] FLAVOPROTEIN 2, MITOCHONDRIAL"/>
    <property type="match status" value="1"/>
</dbReference>
<proteinExistence type="predicted"/>
<dbReference type="GO" id="GO:0051536">
    <property type="term" value="F:iron-sulfur cluster binding"/>
    <property type="evidence" value="ECO:0007669"/>
    <property type="project" value="UniProtKB-KW"/>
</dbReference>